<keyword evidence="3" id="KW-1185">Reference proteome</keyword>
<proteinExistence type="predicted"/>
<reference evidence="4" key="1">
    <citation type="submission" date="2017-02" db="UniProtKB">
        <authorList>
            <consortium name="WormBaseParasite"/>
        </authorList>
    </citation>
    <scope>IDENTIFICATION</scope>
</reference>
<dbReference type="AlphaFoldDB" id="A0A0N4VH68"/>
<keyword evidence="1" id="KW-1133">Transmembrane helix</keyword>
<feature type="transmembrane region" description="Helical" evidence="1">
    <location>
        <begin position="6"/>
        <end position="26"/>
    </location>
</feature>
<keyword evidence="1" id="KW-0812">Transmembrane</keyword>
<gene>
    <name evidence="2" type="ORF">EVEC_LOCUS9514</name>
</gene>
<dbReference type="EMBL" id="UXUI01010108">
    <property type="protein sequence ID" value="VDD94763.1"/>
    <property type="molecule type" value="Genomic_DNA"/>
</dbReference>
<keyword evidence="1" id="KW-0472">Membrane</keyword>
<evidence type="ECO:0000256" key="1">
    <source>
        <dbReference type="SAM" id="Phobius"/>
    </source>
</evidence>
<sequence length="57" mass="6562">MISVCSWSYVAISIILVLALSVYLCYDGRRTSQRHYLDEVDSNLQSIKVSDFIKLFT</sequence>
<name>A0A0N4VH68_ENTVE</name>
<organism evidence="4">
    <name type="scientific">Enterobius vermicularis</name>
    <name type="common">Human pinworm</name>
    <dbReference type="NCBI Taxonomy" id="51028"/>
    <lineage>
        <taxon>Eukaryota</taxon>
        <taxon>Metazoa</taxon>
        <taxon>Ecdysozoa</taxon>
        <taxon>Nematoda</taxon>
        <taxon>Chromadorea</taxon>
        <taxon>Rhabditida</taxon>
        <taxon>Spirurina</taxon>
        <taxon>Oxyuridomorpha</taxon>
        <taxon>Oxyuroidea</taxon>
        <taxon>Oxyuridae</taxon>
        <taxon>Enterobius</taxon>
    </lineage>
</organism>
<evidence type="ECO:0000313" key="4">
    <source>
        <dbReference type="WBParaSite" id="EVEC_0001016901-mRNA-1"/>
    </source>
</evidence>
<protein>
    <submittedName>
        <fullName evidence="4">Col_cuticle_N domain-containing protein</fullName>
    </submittedName>
</protein>
<dbReference type="WBParaSite" id="EVEC_0001016901-mRNA-1">
    <property type="protein sequence ID" value="EVEC_0001016901-mRNA-1"/>
    <property type="gene ID" value="EVEC_0001016901"/>
</dbReference>
<dbReference type="Proteomes" id="UP000274131">
    <property type="component" value="Unassembled WGS sequence"/>
</dbReference>
<evidence type="ECO:0000313" key="3">
    <source>
        <dbReference type="Proteomes" id="UP000274131"/>
    </source>
</evidence>
<accession>A0A0N4VH68</accession>
<evidence type="ECO:0000313" key="2">
    <source>
        <dbReference type="EMBL" id="VDD94763.1"/>
    </source>
</evidence>
<reference evidence="2 3" key="2">
    <citation type="submission" date="2018-10" db="EMBL/GenBank/DDBJ databases">
        <authorList>
            <consortium name="Pathogen Informatics"/>
        </authorList>
    </citation>
    <scope>NUCLEOTIDE SEQUENCE [LARGE SCALE GENOMIC DNA]</scope>
</reference>